<keyword evidence="2" id="KW-1185">Reference proteome</keyword>
<accession>A0A4Z2H5C3</accession>
<reference evidence="1 2" key="1">
    <citation type="submission" date="2019-03" db="EMBL/GenBank/DDBJ databases">
        <title>First draft genome of Liparis tanakae, snailfish: a comprehensive survey of snailfish specific genes.</title>
        <authorList>
            <person name="Kim W."/>
            <person name="Song I."/>
            <person name="Jeong J.-H."/>
            <person name="Kim D."/>
            <person name="Kim S."/>
            <person name="Ryu S."/>
            <person name="Song J.Y."/>
            <person name="Lee S.K."/>
        </authorList>
    </citation>
    <scope>NUCLEOTIDE SEQUENCE [LARGE SCALE GENOMIC DNA]</scope>
    <source>
        <tissue evidence="1">Muscle</tissue>
    </source>
</reference>
<gene>
    <name evidence="1" type="ORF">EYF80_028901</name>
</gene>
<dbReference type="EMBL" id="SRLO01000325">
    <property type="protein sequence ID" value="TNN60906.1"/>
    <property type="molecule type" value="Genomic_DNA"/>
</dbReference>
<organism evidence="1 2">
    <name type="scientific">Liparis tanakae</name>
    <name type="common">Tanaka's snailfish</name>
    <dbReference type="NCBI Taxonomy" id="230148"/>
    <lineage>
        <taxon>Eukaryota</taxon>
        <taxon>Metazoa</taxon>
        <taxon>Chordata</taxon>
        <taxon>Craniata</taxon>
        <taxon>Vertebrata</taxon>
        <taxon>Euteleostomi</taxon>
        <taxon>Actinopterygii</taxon>
        <taxon>Neopterygii</taxon>
        <taxon>Teleostei</taxon>
        <taxon>Neoteleostei</taxon>
        <taxon>Acanthomorphata</taxon>
        <taxon>Eupercaria</taxon>
        <taxon>Perciformes</taxon>
        <taxon>Cottioidei</taxon>
        <taxon>Cottales</taxon>
        <taxon>Liparidae</taxon>
        <taxon>Liparis</taxon>
    </lineage>
</organism>
<comment type="caution">
    <text evidence="1">The sequence shown here is derived from an EMBL/GenBank/DDBJ whole genome shotgun (WGS) entry which is preliminary data.</text>
</comment>
<dbReference type="AlphaFoldDB" id="A0A4Z2H5C3"/>
<proteinExistence type="predicted"/>
<evidence type="ECO:0000313" key="2">
    <source>
        <dbReference type="Proteomes" id="UP000314294"/>
    </source>
</evidence>
<evidence type="ECO:0000313" key="1">
    <source>
        <dbReference type="EMBL" id="TNN60906.1"/>
    </source>
</evidence>
<name>A0A4Z2H5C3_9TELE</name>
<sequence>MNQDGRVGILTHRMGDEAATPALHFEEDLAGHQTGSGAAQDHFLPHKTLDVLKDALLDLKLLKYALLGTGKDRQNTGNILKRLLGEQHSCRIRERQRETGNAALREM</sequence>
<protein>
    <submittedName>
        <fullName evidence="1">Uncharacterized protein</fullName>
    </submittedName>
</protein>
<dbReference type="Proteomes" id="UP000314294">
    <property type="component" value="Unassembled WGS sequence"/>
</dbReference>